<feature type="non-terminal residue" evidence="1">
    <location>
        <position position="1"/>
    </location>
</feature>
<comment type="caution">
    <text evidence="1">The sequence shown here is derived from an EMBL/GenBank/DDBJ whole genome shotgun (WGS) entry which is preliminary data.</text>
</comment>
<evidence type="ECO:0000313" key="2">
    <source>
        <dbReference type="Proteomes" id="UP000708208"/>
    </source>
</evidence>
<keyword evidence="2" id="KW-1185">Reference proteome</keyword>
<evidence type="ECO:0000313" key="1">
    <source>
        <dbReference type="EMBL" id="CAG7824286.1"/>
    </source>
</evidence>
<accession>A0A8J2L0S4</accession>
<organism evidence="1 2">
    <name type="scientific">Allacma fusca</name>
    <dbReference type="NCBI Taxonomy" id="39272"/>
    <lineage>
        <taxon>Eukaryota</taxon>
        <taxon>Metazoa</taxon>
        <taxon>Ecdysozoa</taxon>
        <taxon>Arthropoda</taxon>
        <taxon>Hexapoda</taxon>
        <taxon>Collembola</taxon>
        <taxon>Symphypleona</taxon>
        <taxon>Sminthuridae</taxon>
        <taxon>Allacma</taxon>
    </lineage>
</organism>
<reference evidence="1" key="1">
    <citation type="submission" date="2021-06" db="EMBL/GenBank/DDBJ databases">
        <authorList>
            <person name="Hodson N. C."/>
            <person name="Mongue J. A."/>
            <person name="Jaron S. K."/>
        </authorList>
    </citation>
    <scope>NUCLEOTIDE SEQUENCE</scope>
</reference>
<dbReference type="AlphaFoldDB" id="A0A8J2L0S4"/>
<dbReference type="EMBL" id="CAJVCH010532237">
    <property type="protein sequence ID" value="CAG7824286.1"/>
    <property type="molecule type" value="Genomic_DNA"/>
</dbReference>
<dbReference type="Proteomes" id="UP000708208">
    <property type="component" value="Unassembled WGS sequence"/>
</dbReference>
<name>A0A8J2L0S4_9HEXA</name>
<feature type="non-terminal residue" evidence="1">
    <location>
        <position position="200"/>
    </location>
</feature>
<proteinExistence type="predicted"/>
<protein>
    <submittedName>
        <fullName evidence="1">Uncharacterized protein</fullName>
    </submittedName>
</protein>
<sequence length="200" mass="22254">RVHDNVYLIGTNPDDPVESSHQNLSILQNVHGCTIRWSKTPIQEFLVRADAANKGDVNVVGSIVTGSEPLAGEANFGTKKLQYVNSDRKADMAEEHKFVYLISVSDGLHLEFTNLSFADPFQGSVEFLGIDEIVNHGPGLISQAVTQTKDILRTTEFYHDRNWEHCAQVTFNFEINLTQDVGTITLKALGQNIYQSFGED</sequence>
<gene>
    <name evidence="1" type="ORF">AFUS01_LOCUS34449</name>
</gene>